<name>A0AB35XA66_9ENTR</name>
<evidence type="ECO:0000313" key="3">
    <source>
        <dbReference type="Proteomes" id="UP001331691"/>
    </source>
</evidence>
<evidence type="ECO:0000313" key="2">
    <source>
        <dbReference type="EMBL" id="MEE9656448.1"/>
    </source>
</evidence>
<dbReference type="AlphaFoldDB" id="A0AB35XA66"/>
<gene>
    <name evidence="2" type="ORF">V4836_20415</name>
</gene>
<dbReference type="EMBL" id="JAZKKV010000001">
    <property type="protein sequence ID" value="MEE9656448.1"/>
    <property type="molecule type" value="Genomic_DNA"/>
</dbReference>
<sequence>MNKKLPVAPLLKIDEVCEIINRHRSRLHVWVREGSFPQPVRRNGRAIGFRRGDVEEWLSRK</sequence>
<organism evidence="2 3">
    <name type="scientific">Kluyvera ascorbata</name>
    <dbReference type="NCBI Taxonomy" id="51288"/>
    <lineage>
        <taxon>Bacteria</taxon>
        <taxon>Pseudomonadati</taxon>
        <taxon>Pseudomonadota</taxon>
        <taxon>Gammaproteobacteria</taxon>
        <taxon>Enterobacterales</taxon>
        <taxon>Enterobacteriaceae</taxon>
        <taxon>Kluyvera</taxon>
    </lineage>
</organism>
<comment type="caution">
    <text evidence="2">The sequence shown here is derived from an EMBL/GenBank/DDBJ whole genome shotgun (WGS) entry which is preliminary data.</text>
</comment>
<dbReference type="Pfam" id="PF12728">
    <property type="entry name" value="HTH_17"/>
    <property type="match status" value="1"/>
</dbReference>
<dbReference type="RefSeq" id="WP_072034101.1">
    <property type="nucleotide sequence ID" value="NZ_JAZKKV010000001.1"/>
</dbReference>
<dbReference type="SUPFAM" id="SSF46955">
    <property type="entry name" value="Putative DNA-binding domain"/>
    <property type="match status" value="1"/>
</dbReference>
<dbReference type="Gene3D" id="1.10.238.160">
    <property type="match status" value="1"/>
</dbReference>
<dbReference type="Proteomes" id="UP001331691">
    <property type="component" value="Unassembled WGS sequence"/>
</dbReference>
<reference evidence="2 3" key="1">
    <citation type="submission" date="2023-10" db="EMBL/GenBank/DDBJ databases">
        <title>Wastewater isolates of ESBL- and carbapenemase-producing Gram-negative bacteria from New Zealand.</title>
        <authorList>
            <person name="Straub C."/>
            <person name="Weaver L."/>
            <person name="Cornelius A."/>
            <person name="Mcgill E."/>
            <person name="Dyet K."/>
            <person name="White L."/>
            <person name="Pattis I."/>
        </authorList>
    </citation>
    <scope>NUCLEOTIDE SEQUENCE [LARGE SCALE GENOMIC DNA]</scope>
    <source>
        <strain evidence="2 3">ESBL09</strain>
    </source>
</reference>
<protein>
    <submittedName>
        <fullName evidence="2">Helix-turn-helix domain-containing protein</fullName>
    </submittedName>
</protein>
<evidence type="ECO:0000259" key="1">
    <source>
        <dbReference type="Pfam" id="PF12728"/>
    </source>
</evidence>
<keyword evidence="3" id="KW-1185">Reference proteome</keyword>
<proteinExistence type="predicted"/>
<dbReference type="InterPro" id="IPR041657">
    <property type="entry name" value="HTH_17"/>
</dbReference>
<accession>A0AB35XA66</accession>
<feature type="domain" description="Helix-turn-helix" evidence="1">
    <location>
        <begin position="10"/>
        <end position="60"/>
    </location>
</feature>
<dbReference type="InterPro" id="IPR009061">
    <property type="entry name" value="DNA-bd_dom_put_sf"/>
</dbReference>